<evidence type="ECO:0000313" key="3">
    <source>
        <dbReference type="Proteomes" id="UP000183898"/>
    </source>
</evidence>
<evidence type="ECO:0000256" key="1">
    <source>
        <dbReference type="SAM" id="Phobius"/>
    </source>
</evidence>
<dbReference type="RefSeq" id="WP_074748741.1">
    <property type="nucleotide sequence ID" value="NZ_FOCT01000015.1"/>
</dbReference>
<dbReference type="AlphaFoldDB" id="A0A1H8N7H9"/>
<proteinExistence type="predicted"/>
<name>A0A1H8N7H9_9PROT</name>
<dbReference type="InterPro" id="IPR035362">
    <property type="entry name" value="KleE"/>
</dbReference>
<protein>
    <recommendedName>
        <fullName evidence="4">Protein kleE</fullName>
    </recommendedName>
</protein>
<dbReference type="EMBL" id="FOCT01000015">
    <property type="protein sequence ID" value="SEO25393.1"/>
    <property type="molecule type" value="Genomic_DNA"/>
</dbReference>
<organism evidence="2 3">
    <name type="scientific">Nitrosospira multiformis</name>
    <dbReference type="NCBI Taxonomy" id="1231"/>
    <lineage>
        <taxon>Bacteria</taxon>
        <taxon>Pseudomonadati</taxon>
        <taxon>Pseudomonadota</taxon>
        <taxon>Betaproteobacteria</taxon>
        <taxon>Nitrosomonadales</taxon>
        <taxon>Nitrosomonadaceae</taxon>
        <taxon>Nitrosospira</taxon>
    </lineage>
</organism>
<feature type="transmembrane region" description="Helical" evidence="1">
    <location>
        <begin position="28"/>
        <end position="48"/>
    </location>
</feature>
<evidence type="ECO:0008006" key="4">
    <source>
        <dbReference type="Google" id="ProtNLM"/>
    </source>
</evidence>
<accession>A0A1H8N7H9</accession>
<reference evidence="2 3" key="1">
    <citation type="submission" date="2016-10" db="EMBL/GenBank/DDBJ databases">
        <authorList>
            <person name="de Groot N.N."/>
        </authorList>
    </citation>
    <scope>NUCLEOTIDE SEQUENCE [LARGE SCALE GENOMIC DNA]</scope>
    <source>
        <strain evidence="2 3">Nl18</strain>
    </source>
</reference>
<keyword evidence="1" id="KW-0472">Membrane</keyword>
<evidence type="ECO:0000313" key="2">
    <source>
        <dbReference type="EMBL" id="SEO25393.1"/>
    </source>
</evidence>
<dbReference type="Proteomes" id="UP000183898">
    <property type="component" value="Unassembled WGS sequence"/>
</dbReference>
<feature type="transmembrane region" description="Helical" evidence="1">
    <location>
        <begin position="69"/>
        <end position="91"/>
    </location>
</feature>
<keyword evidence="1" id="KW-1133">Transmembrane helix</keyword>
<sequence>MAIVVRIHKASEPVENKNKVSKDLSTPIIGQLVWALTVMIWPLLRWVLALDVTLQLFRAFILSMHKGWYLDWILIEHFMFFVALTYFVSVYKPR</sequence>
<dbReference type="Pfam" id="PF17394">
    <property type="entry name" value="KleE"/>
    <property type="match status" value="1"/>
</dbReference>
<gene>
    <name evidence="2" type="ORF">SAMN05216404_11549</name>
</gene>
<keyword evidence="1" id="KW-0812">Transmembrane</keyword>